<keyword evidence="1" id="KW-0472">Membrane</keyword>
<dbReference type="EMBL" id="IACM01037828">
    <property type="protein sequence ID" value="LAB23517.1"/>
    <property type="molecule type" value="Transcribed_RNA"/>
</dbReference>
<accession>A0A2D4LQZ9</accession>
<reference evidence="2" key="1">
    <citation type="submission" date="2017-07" db="EMBL/GenBank/DDBJ databases">
        <authorList>
            <person name="Mikheyev A."/>
            <person name="Grau M."/>
        </authorList>
    </citation>
    <scope>NUCLEOTIDE SEQUENCE</scope>
    <source>
        <tissue evidence="2">Venom_gland</tissue>
    </source>
</reference>
<organism evidence="2">
    <name type="scientific">Micrurus spixii</name>
    <name type="common">Amazon coral snake</name>
    <dbReference type="NCBI Taxonomy" id="129469"/>
    <lineage>
        <taxon>Eukaryota</taxon>
        <taxon>Metazoa</taxon>
        <taxon>Chordata</taxon>
        <taxon>Craniata</taxon>
        <taxon>Vertebrata</taxon>
        <taxon>Euteleostomi</taxon>
        <taxon>Lepidosauria</taxon>
        <taxon>Squamata</taxon>
        <taxon>Bifurcata</taxon>
        <taxon>Unidentata</taxon>
        <taxon>Episquamata</taxon>
        <taxon>Toxicofera</taxon>
        <taxon>Serpentes</taxon>
        <taxon>Colubroidea</taxon>
        <taxon>Elapidae</taxon>
        <taxon>Elapinae</taxon>
        <taxon>Micrurus</taxon>
    </lineage>
</organism>
<reference evidence="2" key="2">
    <citation type="submission" date="2017-11" db="EMBL/GenBank/DDBJ databases">
        <title>Coralsnake Venomics: Analyses of Venom Gland Transcriptomes and Proteomes of Six Brazilian Taxa.</title>
        <authorList>
            <person name="Aird S.D."/>
            <person name="Jorge da Silva N."/>
            <person name="Qiu L."/>
            <person name="Villar-Briones A."/>
            <person name="Aparecida-Saddi V."/>
            <person name="Campos-Telles M.P."/>
            <person name="Grau M."/>
            <person name="Mikheyev A.S."/>
        </authorList>
    </citation>
    <scope>NUCLEOTIDE SEQUENCE</scope>
    <source>
        <tissue evidence="2">Venom_gland</tissue>
    </source>
</reference>
<keyword evidence="1" id="KW-1133">Transmembrane helix</keyword>
<evidence type="ECO:0000313" key="2">
    <source>
        <dbReference type="EMBL" id="LAB23517.1"/>
    </source>
</evidence>
<name>A0A2D4LQZ9_9SAUR</name>
<keyword evidence="1" id="KW-0812">Transmembrane</keyword>
<feature type="transmembrane region" description="Helical" evidence="1">
    <location>
        <begin position="17"/>
        <end position="38"/>
    </location>
</feature>
<protein>
    <submittedName>
        <fullName evidence="2">Uncharacterized protein</fullName>
    </submittedName>
</protein>
<dbReference type="AlphaFoldDB" id="A0A2D4LQZ9"/>
<proteinExistence type="predicted"/>
<sequence length="130" mass="14369">MDGAYRRGDGVMDYNDVVLPCVCLYVFVYVCTSAFLSVETRDSTAQRTQDTEEESWDNHTLESPRIYPLGGRKEGFHLAGSSVLCVSKYITALAELLLFVLSLSLTTESSSHLQSSYVCVILCLCVAKPL</sequence>
<evidence type="ECO:0000256" key="1">
    <source>
        <dbReference type="SAM" id="Phobius"/>
    </source>
</evidence>